<feature type="transmembrane region" description="Helical" evidence="7">
    <location>
        <begin position="125"/>
        <end position="146"/>
    </location>
</feature>
<dbReference type="CDD" id="cd06261">
    <property type="entry name" value="TM_PBP2"/>
    <property type="match status" value="1"/>
</dbReference>
<dbReference type="InterPro" id="IPR051393">
    <property type="entry name" value="ABC_transporter_permease"/>
</dbReference>
<dbReference type="Gene3D" id="1.10.3720.10">
    <property type="entry name" value="MetI-like"/>
    <property type="match status" value="1"/>
</dbReference>
<keyword evidence="5 7" id="KW-1133">Transmembrane helix</keyword>
<keyword evidence="4 7" id="KW-0812">Transmembrane</keyword>
<feature type="transmembrane region" description="Helical" evidence="7">
    <location>
        <begin position="228"/>
        <end position="248"/>
    </location>
</feature>
<dbReference type="PANTHER" id="PTHR30193">
    <property type="entry name" value="ABC TRANSPORTER PERMEASE PROTEIN"/>
    <property type="match status" value="1"/>
</dbReference>
<keyword evidence="11" id="KW-1185">Reference proteome</keyword>
<evidence type="ECO:0000259" key="9">
    <source>
        <dbReference type="PROSITE" id="PS50928"/>
    </source>
</evidence>
<comment type="subcellular location">
    <subcellularLocation>
        <location evidence="1 7">Cell membrane</location>
        <topology evidence="1 7">Multi-pass membrane protein</topology>
    </subcellularLocation>
</comment>
<feature type="transmembrane region" description="Helical" evidence="7">
    <location>
        <begin position="174"/>
        <end position="197"/>
    </location>
</feature>
<dbReference type="KEGG" id="acad:UA74_03890"/>
<feature type="transmembrane region" description="Helical" evidence="7">
    <location>
        <begin position="32"/>
        <end position="51"/>
    </location>
</feature>
<dbReference type="AlphaFoldDB" id="A0AAC9LA58"/>
<accession>A0AAC9LA58</accession>
<comment type="similarity">
    <text evidence="7">Belongs to the binding-protein-dependent transport system permease family.</text>
</comment>
<keyword evidence="2 7" id="KW-0813">Transport</keyword>
<evidence type="ECO:0000256" key="6">
    <source>
        <dbReference type="ARBA" id="ARBA00023136"/>
    </source>
</evidence>
<dbReference type="PANTHER" id="PTHR30193:SF41">
    <property type="entry name" value="DIACETYLCHITOBIOSE UPTAKE SYSTEM PERMEASE PROTEIN NGCF"/>
    <property type="match status" value="1"/>
</dbReference>
<feature type="transmembrane region" description="Helical" evidence="7">
    <location>
        <begin position="285"/>
        <end position="305"/>
    </location>
</feature>
<dbReference type="Proteomes" id="UP000185511">
    <property type="component" value="Chromosome"/>
</dbReference>
<dbReference type="SUPFAM" id="SSF161098">
    <property type="entry name" value="MetI-like"/>
    <property type="match status" value="1"/>
</dbReference>
<gene>
    <name evidence="10" type="ORF">UA74_03890</name>
</gene>
<dbReference type="InterPro" id="IPR035906">
    <property type="entry name" value="MetI-like_sf"/>
</dbReference>
<proteinExistence type="inferred from homology"/>
<name>A0AAC9LA58_9PSEU</name>
<evidence type="ECO:0000256" key="8">
    <source>
        <dbReference type="SAM" id="MobiDB-lite"/>
    </source>
</evidence>
<evidence type="ECO:0000313" key="10">
    <source>
        <dbReference type="EMBL" id="APU12857.1"/>
    </source>
</evidence>
<feature type="domain" description="ABC transmembrane type-1" evidence="9">
    <location>
        <begin position="88"/>
        <end position="301"/>
    </location>
</feature>
<protein>
    <submittedName>
        <fullName evidence="10">Carbohydrate ABC transporter membrane protein 1, CUT1 family</fullName>
    </submittedName>
</protein>
<dbReference type="GO" id="GO:0055085">
    <property type="term" value="P:transmembrane transport"/>
    <property type="evidence" value="ECO:0007669"/>
    <property type="project" value="InterPro"/>
</dbReference>
<dbReference type="Pfam" id="PF00528">
    <property type="entry name" value="BPD_transp_1"/>
    <property type="match status" value="1"/>
</dbReference>
<sequence>MAVRSVARPSRRDSSGSPAHGTPRRRRDWTGLLFVLPFLAFFVAFLVWPLLAGLGTATTSAGLSNPGEFVGLDNFVDALRDPDVWTSLGNTLWFTLLSTPLLVLVGLVLALLVHQLTPGRWFWRLSFFAPFLLPSSVVALIFVWIFQPDFGMADGMLAAIGLNPNIGWLSDPSMAMFSIVLTTTWWTVGFNFLLYLAALQSIPQEFYEAAAIDGADGWRRLWSITLPLLGRTTGLVVVLQLLASLKVFDQIYLMTSGGPGDATIPVIQYVYEIGFTNFRIGYASAISYLFFALVLVIALVQLRLFGNRKESGR</sequence>
<dbReference type="GO" id="GO:0005886">
    <property type="term" value="C:plasma membrane"/>
    <property type="evidence" value="ECO:0007669"/>
    <property type="project" value="UniProtKB-SubCell"/>
</dbReference>
<evidence type="ECO:0000256" key="4">
    <source>
        <dbReference type="ARBA" id="ARBA00022692"/>
    </source>
</evidence>
<dbReference type="InterPro" id="IPR000515">
    <property type="entry name" value="MetI-like"/>
</dbReference>
<evidence type="ECO:0000313" key="11">
    <source>
        <dbReference type="Proteomes" id="UP000185511"/>
    </source>
</evidence>
<dbReference type="PROSITE" id="PS50928">
    <property type="entry name" value="ABC_TM1"/>
    <property type="match status" value="1"/>
</dbReference>
<feature type="transmembrane region" description="Helical" evidence="7">
    <location>
        <begin position="92"/>
        <end position="113"/>
    </location>
</feature>
<keyword evidence="6 7" id="KW-0472">Membrane</keyword>
<evidence type="ECO:0000256" key="7">
    <source>
        <dbReference type="RuleBase" id="RU363032"/>
    </source>
</evidence>
<feature type="region of interest" description="Disordered" evidence="8">
    <location>
        <begin position="1"/>
        <end position="24"/>
    </location>
</feature>
<reference evidence="11" key="1">
    <citation type="submission" date="2016-06" db="EMBL/GenBank/DDBJ databases">
        <title>Complete genome sequence of Actinoalloteichus fjordicus DSM 46855 (=ADI127-17), type strain of the new species Actinoalloteichus fjordicus.</title>
        <authorList>
            <person name="Ruckert C."/>
            <person name="Nouioui I."/>
            <person name="Willmese J."/>
            <person name="van Wezel G."/>
            <person name="Klenk H.-P."/>
            <person name="Kalinowski J."/>
            <person name="Zotchev S.B."/>
        </authorList>
    </citation>
    <scope>NUCLEOTIDE SEQUENCE [LARGE SCALE GENOMIC DNA]</scope>
    <source>
        <strain evidence="11">ADI127-7</strain>
    </source>
</reference>
<organism evidence="10 11">
    <name type="scientific">Actinoalloteichus fjordicus</name>
    <dbReference type="NCBI Taxonomy" id="1612552"/>
    <lineage>
        <taxon>Bacteria</taxon>
        <taxon>Bacillati</taxon>
        <taxon>Actinomycetota</taxon>
        <taxon>Actinomycetes</taxon>
        <taxon>Pseudonocardiales</taxon>
        <taxon>Pseudonocardiaceae</taxon>
        <taxon>Actinoalloteichus</taxon>
    </lineage>
</organism>
<dbReference type="EMBL" id="CP016076">
    <property type="protein sequence ID" value="APU12857.1"/>
    <property type="molecule type" value="Genomic_DNA"/>
</dbReference>
<dbReference type="RefSeq" id="WP_075738989.1">
    <property type="nucleotide sequence ID" value="NZ_CP016076.1"/>
</dbReference>
<evidence type="ECO:0000256" key="3">
    <source>
        <dbReference type="ARBA" id="ARBA00022475"/>
    </source>
</evidence>
<evidence type="ECO:0000256" key="5">
    <source>
        <dbReference type="ARBA" id="ARBA00022989"/>
    </source>
</evidence>
<keyword evidence="3" id="KW-1003">Cell membrane</keyword>
<evidence type="ECO:0000256" key="2">
    <source>
        <dbReference type="ARBA" id="ARBA00022448"/>
    </source>
</evidence>
<evidence type="ECO:0000256" key="1">
    <source>
        <dbReference type="ARBA" id="ARBA00004651"/>
    </source>
</evidence>